<keyword evidence="5" id="KW-0508">mRNA splicing</keyword>
<dbReference type="RefSeq" id="XP_018734211.1">
    <property type="nucleotide sequence ID" value="XM_018881636.1"/>
</dbReference>
<evidence type="ECO:0000256" key="8">
    <source>
        <dbReference type="ARBA" id="ARBA00093627"/>
    </source>
</evidence>
<evidence type="ECO:0000256" key="9">
    <source>
        <dbReference type="PROSITE-ProRule" id="PRU00176"/>
    </source>
</evidence>
<dbReference type="Pfam" id="PF16842">
    <property type="entry name" value="RRM_occluded"/>
    <property type="match status" value="1"/>
</dbReference>
<feature type="compositionally biased region" description="Polar residues" evidence="10">
    <location>
        <begin position="579"/>
        <end position="591"/>
    </location>
</feature>
<dbReference type="KEGG" id="slb:AWJ20_4556"/>
<feature type="domain" description="RRM" evidence="11">
    <location>
        <begin position="602"/>
        <end position="673"/>
    </location>
</feature>
<dbReference type="InterPro" id="IPR012677">
    <property type="entry name" value="Nucleotide-bd_a/b_plait_sf"/>
</dbReference>
<evidence type="ECO:0000313" key="13">
    <source>
        <dbReference type="Proteomes" id="UP000189580"/>
    </source>
</evidence>
<dbReference type="PANTHER" id="PTHR48025">
    <property type="entry name" value="OS02G0815200 PROTEIN"/>
    <property type="match status" value="1"/>
</dbReference>
<dbReference type="InterPro" id="IPR031766">
    <property type="entry name" value="RRM_occluded"/>
</dbReference>
<feature type="region of interest" description="Disordered" evidence="10">
    <location>
        <begin position="534"/>
        <end position="603"/>
    </location>
</feature>
<evidence type="ECO:0000256" key="5">
    <source>
        <dbReference type="ARBA" id="ARBA00023187"/>
    </source>
</evidence>
<dbReference type="FunFam" id="3.30.70.330:FF:000365">
    <property type="entry name" value="U4/U6 snRNA-associated-splicing factor PRP24"/>
    <property type="match status" value="1"/>
</dbReference>
<comment type="function">
    <text evidence="7">Functions as a recycling factor of the spliceosome, a machinery that forms on each precursor-messenger RNA (pre-mRNA) and catalyzes the removal of introns. Chaperones the re-annealing of U4 and U6 snRNAs (small nuclear RNAs) released from previous rounds of splicing, an initial step in reforming the U4/U6-U5 tri-snRNP (small nuclear ribonucleoprotein) that can reassemble into another spliceosome complex; this step involves binding U6 and facilitating the unwinding of the U6 internal stem loop, followed by base-pairing of U6 to U4.</text>
</comment>
<reference evidence="12 13" key="1">
    <citation type="submission" date="2016-02" db="EMBL/GenBank/DDBJ databases">
        <title>Complete genome sequence and transcriptome regulation of the pentose utilising yeast Sugiyamaella lignohabitans.</title>
        <authorList>
            <person name="Bellasio M."/>
            <person name="Peymann A."/>
            <person name="Valli M."/>
            <person name="Sipitzky M."/>
            <person name="Graf A."/>
            <person name="Sauer M."/>
            <person name="Marx H."/>
            <person name="Mattanovich D."/>
        </authorList>
    </citation>
    <scope>NUCLEOTIDE SEQUENCE [LARGE SCALE GENOMIC DNA]</scope>
    <source>
        <strain evidence="12 13">CBS 10342</strain>
    </source>
</reference>
<dbReference type="OrthoDB" id="360390at2759"/>
<dbReference type="InterPro" id="IPR050502">
    <property type="entry name" value="Euk_RNA-bind_prot"/>
</dbReference>
<dbReference type="GO" id="GO:0008380">
    <property type="term" value="P:RNA splicing"/>
    <property type="evidence" value="ECO:0007669"/>
    <property type="project" value="UniProtKB-KW"/>
</dbReference>
<dbReference type="GO" id="GO:0003729">
    <property type="term" value="F:mRNA binding"/>
    <property type="evidence" value="ECO:0007669"/>
    <property type="project" value="TreeGrafter"/>
</dbReference>
<dbReference type="InterPro" id="IPR035979">
    <property type="entry name" value="RBD_domain_sf"/>
</dbReference>
<keyword evidence="13" id="KW-1185">Reference proteome</keyword>
<keyword evidence="3" id="KW-0677">Repeat</keyword>
<dbReference type="SMART" id="SM00360">
    <property type="entry name" value="RRM"/>
    <property type="match status" value="4"/>
</dbReference>
<evidence type="ECO:0000256" key="3">
    <source>
        <dbReference type="ARBA" id="ARBA00022737"/>
    </source>
</evidence>
<organism evidence="12 13">
    <name type="scientific">Sugiyamaella lignohabitans</name>
    <dbReference type="NCBI Taxonomy" id="796027"/>
    <lineage>
        <taxon>Eukaryota</taxon>
        <taxon>Fungi</taxon>
        <taxon>Dikarya</taxon>
        <taxon>Ascomycota</taxon>
        <taxon>Saccharomycotina</taxon>
        <taxon>Dipodascomycetes</taxon>
        <taxon>Dipodascales</taxon>
        <taxon>Trichomonascaceae</taxon>
        <taxon>Sugiyamaella</taxon>
    </lineage>
</organism>
<dbReference type="PANTHER" id="PTHR48025:SF1">
    <property type="entry name" value="RRM DOMAIN-CONTAINING PROTEIN"/>
    <property type="match status" value="1"/>
</dbReference>
<dbReference type="SUPFAM" id="SSF54928">
    <property type="entry name" value="RNA-binding domain, RBD"/>
    <property type="match status" value="3"/>
</dbReference>
<dbReference type="AlphaFoldDB" id="A0A167CI78"/>
<dbReference type="GeneID" id="30036701"/>
<feature type="domain" description="RRM" evidence="11">
    <location>
        <begin position="877"/>
        <end position="949"/>
    </location>
</feature>
<name>A0A167CI78_9ASCO</name>
<keyword evidence="6" id="KW-0539">Nucleus</keyword>
<evidence type="ECO:0000259" key="11">
    <source>
        <dbReference type="PROSITE" id="PS50102"/>
    </source>
</evidence>
<dbReference type="EMBL" id="CP014500">
    <property type="protein sequence ID" value="ANB11734.1"/>
    <property type="molecule type" value="Genomic_DNA"/>
</dbReference>
<feature type="compositionally biased region" description="Basic and acidic residues" evidence="10">
    <location>
        <begin position="592"/>
        <end position="602"/>
    </location>
</feature>
<dbReference type="InterPro" id="IPR000504">
    <property type="entry name" value="RRM_dom"/>
</dbReference>
<protein>
    <recommendedName>
        <fullName evidence="8">U4/U6 snRNA-associated-splicing factor PRP24</fullName>
    </recommendedName>
</protein>
<dbReference type="Pfam" id="PF00076">
    <property type="entry name" value="RRM_1"/>
    <property type="match status" value="3"/>
</dbReference>
<dbReference type="PROSITE" id="PS50102">
    <property type="entry name" value="RRM"/>
    <property type="match status" value="4"/>
</dbReference>
<sequence>MDVTVDSTEAQDGGVQELQDLYLALESDLYLPETHIKLINKLRELSMVDELEAARSVMESILAPSQQIWLDWIEDYQTWGKSVEEISNLFSTALKTCPTVDIVEVYGRFILQLIENGVIKDAYTGIDDSESPLNQHLMNLAGGLDETQNNIAQSHKAWNAYRDIFVFLLAQEKASQSGTTLKILPRLKELYLARLRIPHAEIATTFSDFSTFVTTYYNSTYEGEMVAANKIYSETLKILNYRDSWELKLKSDPSLQTFADYIQWELERPKRYFRADLVQGLYERVIELYQYVALVWDDYIIFLCEQPKSFSRKTVESAIQRATKSCPTSGSLWAHRIRVSESYGADFEDIIGLKMTIDDISAFAAENEDYDNWKPLALAWLAYLFRANTSSDNLFIDQLRDDCNFSLEKSYSFGKQDPNFEVESLVIGIFTRLGESDNVRNIWKRVSKYQGTKAIFWLKWFEWEKSQSGNSYTNALDVLKIPLSRNNIDWPEMIIQAYTEFERLNGSAYSTQQSVITSRRKLYEIAKKRSKESYDQQLYQDSETGTKENAELNIEGPSANAENASETPSSKKRSHEQVESSNVSDAPTKQPKTTDHRDREHNTVIVYDLPSETTEKDLEGFFNECGNIVSVIQHTEANSAVVEFSNQDDTKAALTRDHKSIKDKEVRVTSGYQTTLFVTNFPASATKESLTELFKKYGQVISVRFPSLKYNTNRRFCYVQYLSSESAKSAVGELDGSGIFDEEEKLVVKISDPSNKQTRSGGNAEGRELYIKSVDFSLNEDFVRSTFAKYGTVEKLRLPPSKRPGRLHDGYGFVTMSTVDEANTAIEALDGSILGDTGRVVSVSIAGKAPSKKSTKVVKINHNDQSRKLTASEIESKTIYISNLSDTVNDAQLRSILEKYGPLHKIVLKPDLEGAIVEYETVADAGKASLSLDGQKIADKPIRLGSSIVKPAPNPKKSTMFMPPSARGKKR</sequence>
<dbReference type="Proteomes" id="UP000189580">
    <property type="component" value="Chromosome c"/>
</dbReference>
<evidence type="ECO:0000256" key="1">
    <source>
        <dbReference type="ARBA" id="ARBA00004123"/>
    </source>
</evidence>
<dbReference type="CDD" id="cd12299">
    <property type="entry name" value="RRM4_Prp24"/>
    <property type="match status" value="1"/>
</dbReference>
<dbReference type="GO" id="GO:0005688">
    <property type="term" value="C:U6 snRNP"/>
    <property type="evidence" value="ECO:0007669"/>
    <property type="project" value="UniProtKB-ARBA"/>
</dbReference>
<keyword evidence="4 9" id="KW-0694">RNA-binding</keyword>
<feature type="domain" description="RRM" evidence="11">
    <location>
        <begin position="767"/>
        <end position="848"/>
    </location>
</feature>
<evidence type="ECO:0000256" key="4">
    <source>
        <dbReference type="ARBA" id="ARBA00022884"/>
    </source>
</evidence>
<proteinExistence type="predicted"/>
<evidence type="ECO:0000256" key="6">
    <source>
        <dbReference type="ARBA" id="ARBA00023242"/>
    </source>
</evidence>
<feature type="domain" description="RRM" evidence="11">
    <location>
        <begin position="674"/>
        <end position="753"/>
    </location>
</feature>
<evidence type="ECO:0000313" key="12">
    <source>
        <dbReference type="EMBL" id="ANB11734.1"/>
    </source>
</evidence>
<dbReference type="SUPFAM" id="SSF48452">
    <property type="entry name" value="TPR-like"/>
    <property type="match status" value="1"/>
</dbReference>
<dbReference type="Gene3D" id="1.25.40.10">
    <property type="entry name" value="Tetratricopeptide repeat domain"/>
    <property type="match status" value="2"/>
</dbReference>
<comment type="subcellular location">
    <subcellularLocation>
        <location evidence="1">Nucleus</location>
    </subcellularLocation>
</comment>
<dbReference type="InterPro" id="IPR011990">
    <property type="entry name" value="TPR-like_helical_dom_sf"/>
</dbReference>
<evidence type="ECO:0000256" key="2">
    <source>
        <dbReference type="ARBA" id="ARBA00022664"/>
    </source>
</evidence>
<feature type="region of interest" description="Disordered" evidence="10">
    <location>
        <begin position="944"/>
        <end position="971"/>
    </location>
</feature>
<dbReference type="GO" id="GO:0006397">
    <property type="term" value="P:mRNA processing"/>
    <property type="evidence" value="ECO:0007669"/>
    <property type="project" value="UniProtKB-KW"/>
</dbReference>
<accession>A0A167CI78</accession>
<dbReference type="Gene3D" id="3.30.70.330">
    <property type="match status" value="4"/>
</dbReference>
<evidence type="ECO:0000256" key="7">
    <source>
        <dbReference type="ARBA" id="ARBA00093374"/>
    </source>
</evidence>
<gene>
    <name evidence="12" type="primary">PRP24</name>
    <name evidence="12" type="ORF">AWJ20_4556</name>
</gene>
<keyword evidence="2" id="KW-0507">mRNA processing</keyword>
<evidence type="ECO:0000256" key="10">
    <source>
        <dbReference type="SAM" id="MobiDB-lite"/>
    </source>
</evidence>